<dbReference type="InterPro" id="IPR025671">
    <property type="entry name" value="HXXEE"/>
</dbReference>
<evidence type="ECO:0000313" key="2">
    <source>
        <dbReference type="EMBL" id="QWU99242.1"/>
    </source>
</evidence>
<evidence type="ECO:0000313" key="3">
    <source>
        <dbReference type="Proteomes" id="UP000683421"/>
    </source>
</evidence>
<organism evidence="2 3">
    <name type="scientific">Francisella salimarina</name>
    <dbReference type="NCBI Taxonomy" id="2599927"/>
    <lineage>
        <taxon>Bacteria</taxon>
        <taxon>Pseudomonadati</taxon>
        <taxon>Pseudomonadota</taxon>
        <taxon>Gammaproteobacteria</taxon>
        <taxon>Thiotrichales</taxon>
        <taxon>Francisellaceae</taxon>
        <taxon>Francisella</taxon>
    </lineage>
</organism>
<evidence type="ECO:0000256" key="1">
    <source>
        <dbReference type="SAM" id="Phobius"/>
    </source>
</evidence>
<accession>A0AAJ4NP02</accession>
<dbReference type="KEGG" id="fsr:KQR59_09125"/>
<feature type="transmembrane region" description="Helical" evidence="1">
    <location>
        <begin position="67"/>
        <end position="86"/>
    </location>
</feature>
<feature type="transmembrane region" description="Helical" evidence="1">
    <location>
        <begin position="98"/>
        <end position="118"/>
    </location>
</feature>
<proteinExistence type="predicted"/>
<gene>
    <name evidence="2" type="ORF">KQR59_09125</name>
</gene>
<dbReference type="EMBL" id="CP076680">
    <property type="protein sequence ID" value="QWU99242.1"/>
    <property type="molecule type" value="Genomic_DNA"/>
</dbReference>
<dbReference type="Pfam" id="PF13787">
    <property type="entry name" value="HXXEE"/>
    <property type="match status" value="1"/>
</dbReference>
<keyword evidence="3" id="KW-1185">Reference proteome</keyword>
<dbReference type="AlphaFoldDB" id="A0AAJ4NP02"/>
<feature type="transmembrane region" description="Helical" evidence="1">
    <location>
        <begin position="6"/>
        <end position="24"/>
    </location>
</feature>
<dbReference type="Proteomes" id="UP000683421">
    <property type="component" value="Chromosome"/>
</dbReference>
<feature type="transmembrane region" description="Helical" evidence="1">
    <location>
        <begin position="124"/>
        <end position="145"/>
    </location>
</feature>
<keyword evidence="1" id="KW-1133">Transmembrane helix</keyword>
<feature type="transmembrane region" description="Helical" evidence="1">
    <location>
        <begin position="44"/>
        <end position="61"/>
    </location>
</feature>
<keyword evidence="1" id="KW-0472">Membrane</keyword>
<sequence length="154" mass="17141">MTHEYLLWIALAAYSVHVLEELSFNWKKWANSTLGLKTLEWNHFYVANSVVMFIAIAAAMVGWKLPAFGLIIAALMYINGIFFHILPTIVQRKISPGVITATVLFLPVASWIYYGAYLDGVLSLANLTLSLVLGGLLMASPIVFIKLNQKLNPE</sequence>
<keyword evidence="1" id="KW-0812">Transmembrane</keyword>
<reference evidence="2 3" key="1">
    <citation type="submission" date="2021-06" db="EMBL/GenBank/DDBJ databases">
        <title>Ulceroglandular infection and bacteremia caused by Francisella salimarina in an immunocompromised patient, France.</title>
        <authorList>
            <person name="Hennebique A."/>
            <person name="Caspar Y."/>
            <person name="Maurin M."/>
            <person name="Boisset S."/>
            <person name="Pelloux I."/>
            <person name="Gallego-Hernanz M.P."/>
            <person name="Burucoa C."/>
            <person name="Cazenave-Roblot F."/>
            <person name="Plouzeau C."/>
            <person name="Rammaert B."/>
        </authorList>
    </citation>
    <scope>NUCLEOTIDE SEQUENCE [LARGE SCALE GENOMIC DNA]</scope>
    <source>
        <strain evidence="2 3">CHUGA-F75</strain>
    </source>
</reference>
<dbReference type="RefSeq" id="WP_149368933.1">
    <property type="nucleotide sequence ID" value="NZ_CP076680.1"/>
</dbReference>
<name>A0AAJ4NP02_9GAMM</name>
<protein>
    <submittedName>
        <fullName evidence="2">HXXEE domain-containing protein</fullName>
    </submittedName>
</protein>